<dbReference type="AlphaFoldDB" id="A0AB34KAH3"/>
<dbReference type="GO" id="GO:0000026">
    <property type="term" value="F:alpha-1,2-mannosyltransferase activity"/>
    <property type="evidence" value="ECO:0007669"/>
    <property type="project" value="TreeGrafter"/>
</dbReference>
<evidence type="ECO:0000313" key="5">
    <source>
        <dbReference type="Proteomes" id="UP001515480"/>
    </source>
</evidence>
<feature type="region of interest" description="Disordered" evidence="3">
    <location>
        <begin position="313"/>
        <end position="362"/>
    </location>
</feature>
<evidence type="ECO:0000256" key="1">
    <source>
        <dbReference type="ARBA" id="ARBA00007677"/>
    </source>
</evidence>
<dbReference type="SUPFAM" id="SSF53448">
    <property type="entry name" value="Nucleotide-diphospho-sugar transferases"/>
    <property type="match status" value="1"/>
</dbReference>
<keyword evidence="5" id="KW-1185">Reference proteome</keyword>
<dbReference type="GO" id="GO:0005794">
    <property type="term" value="C:Golgi apparatus"/>
    <property type="evidence" value="ECO:0007669"/>
    <property type="project" value="TreeGrafter"/>
</dbReference>
<dbReference type="Proteomes" id="UP001515480">
    <property type="component" value="Unassembled WGS sequence"/>
</dbReference>
<sequence>MLALVSAAISTASSAGAPLAPHDAGPSSRLATFTLVRGGSSEGDYETLVNSRRCLRQALAAVIDYDDIAFHEGNVPLLIQRSLSERMYHFRFADAREHGGFQVGALTYERARQLVRKEFVYPLGYHHMCHFMSMLWFQALRGYEYAMRVDEDVCITRMPTQSLATALSSDYAFGLEIREAHQRTIETFNPWLENYMSSAKLLPTIPPLPTERIFFTNFFVARLAWWHHPAVLHFLQAVNSSGGVYAHRWGDAPIQTAALRLHGAPSSVVHLDMDYVHLSTQNRIVGGEETAFDAEGLVNEHFRRLVAMANCSNRSSNATSNSSNGSSSGGNPSASPPLTSTPPSSPAPPAHPPMPPLIPAPNGFTSVGSLAQLRAAIKATPPGGQLRVFLPPDAEYRLGGEEIVVGSIDLTLVSSGSGATLDAHHESRLFKVQNGASLHLSLISLLNGFSESGGGAMVVLSSSVSLSACLIVNSSSNLRGGVFSMDGSSLTVAGGSRIQNSASSFYAGVLYMLRSSAIVTDGTLISNSTSTMVGGVLGLINGAFLISNRTVIRGSSSQYAGALAVEAGTMRMSESYVFSSRCSMSGGAVAMVTGSTIIENGCMFSDSHAGDTGGAFALTGGVLTFRSSSILDSASTASGGAIVISGGYVNLIGSRIVNSTATQGGAIEISAGFLNMSHASTVTRSVASRVGGGMFVHGGSVLIDGNCVLEDSYAQESGAAMFVVTGSVILQRSSVVDSVAMQYGGALYISGSGSVTISRSLVARSRAGSAGGCFYAAGGELMLVLSTAEDCTSSGSVGGVLSVLSANVGHGPLMLLTSIDFRLRVCQGSLFEQQGNAQFILRNITFTPLEGCNRDVLSSPGAFVGLTTKTCGESYLEPIQGQWQMVCSSNTAGACEINSVPATILASLTCSCPSPEYVNPSMEDPALAPYQPLGCLKPRMFKALEVVSNKVSISLVKPDTMFQQINATLVMQGNDFAHPARWEILNASAVHAIGWLKIPFTSGEIAGRDESAIDIVTRTQALEVTLLVEARTSFAVWGKHHPAMWIIYQ</sequence>
<accession>A0AB34KAH3</accession>
<feature type="compositionally biased region" description="Pro residues" evidence="3">
    <location>
        <begin position="339"/>
        <end position="359"/>
    </location>
</feature>
<comment type="similarity">
    <text evidence="1">Belongs to the glycosyltransferase 15 family.</text>
</comment>
<dbReference type="PANTHER" id="PTHR31121:SF6">
    <property type="entry name" value="ALPHA-1,2 MANNOSYLTRANSFERASE KTR1"/>
    <property type="match status" value="1"/>
</dbReference>
<protein>
    <recommendedName>
        <fullName evidence="6">Protein xylosyltransferase</fullName>
    </recommendedName>
</protein>
<evidence type="ECO:0000256" key="2">
    <source>
        <dbReference type="ARBA" id="ARBA00022679"/>
    </source>
</evidence>
<proteinExistence type="inferred from homology"/>
<keyword evidence="2" id="KW-0808">Transferase</keyword>
<organism evidence="4 5">
    <name type="scientific">Prymnesium parvum</name>
    <name type="common">Toxic golden alga</name>
    <dbReference type="NCBI Taxonomy" id="97485"/>
    <lineage>
        <taxon>Eukaryota</taxon>
        <taxon>Haptista</taxon>
        <taxon>Haptophyta</taxon>
        <taxon>Prymnesiophyceae</taxon>
        <taxon>Prymnesiales</taxon>
        <taxon>Prymnesiaceae</taxon>
        <taxon>Prymnesium</taxon>
    </lineage>
</organism>
<evidence type="ECO:0000313" key="4">
    <source>
        <dbReference type="EMBL" id="KAL1530192.1"/>
    </source>
</evidence>
<dbReference type="PANTHER" id="PTHR31121">
    <property type="entry name" value="ALPHA-1,2 MANNOSYLTRANSFERASE KTR1"/>
    <property type="match status" value="1"/>
</dbReference>
<dbReference type="InterPro" id="IPR029044">
    <property type="entry name" value="Nucleotide-diphossugar_trans"/>
</dbReference>
<dbReference type="Pfam" id="PF01793">
    <property type="entry name" value="Glyco_transf_15"/>
    <property type="match status" value="1"/>
</dbReference>
<reference evidence="4 5" key="1">
    <citation type="journal article" date="2024" name="Science">
        <title>Giant polyketide synthase enzymes in the biosynthesis of giant marine polyether toxins.</title>
        <authorList>
            <person name="Fallon T.R."/>
            <person name="Shende V.V."/>
            <person name="Wierzbicki I.H."/>
            <person name="Pendleton A.L."/>
            <person name="Watervoot N.F."/>
            <person name="Auber R.P."/>
            <person name="Gonzalez D.J."/>
            <person name="Wisecaver J.H."/>
            <person name="Moore B.S."/>
        </authorList>
    </citation>
    <scope>NUCLEOTIDE SEQUENCE [LARGE SCALE GENOMIC DNA]</scope>
    <source>
        <strain evidence="4 5">12B1</strain>
    </source>
</reference>
<dbReference type="Gene3D" id="3.90.550.10">
    <property type="entry name" value="Spore Coat Polysaccharide Biosynthesis Protein SpsA, Chain A"/>
    <property type="match status" value="1"/>
</dbReference>
<dbReference type="InterPro" id="IPR011050">
    <property type="entry name" value="Pectin_lyase_fold/virulence"/>
</dbReference>
<dbReference type="GO" id="GO:0000032">
    <property type="term" value="P:cell wall mannoprotein biosynthetic process"/>
    <property type="evidence" value="ECO:0007669"/>
    <property type="project" value="TreeGrafter"/>
</dbReference>
<comment type="caution">
    <text evidence="4">The sequence shown here is derived from an EMBL/GenBank/DDBJ whole genome shotgun (WGS) entry which is preliminary data.</text>
</comment>
<evidence type="ECO:0000256" key="3">
    <source>
        <dbReference type="SAM" id="MobiDB-lite"/>
    </source>
</evidence>
<dbReference type="GO" id="GO:0006487">
    <property type="term" value="P:protein N-linked glycosylation"/>
    <property type="evidence" value="ECO:0007669"/>
    <property type="project" value="TreeGrafter"/>
</dbReference>
<gene>
    <name evidence="4" type="ORF">AB1Y20_001108</name>
</gene>
<dbReference type="GO" id="GO:0016020">
    <property type="term" value="C:membrane"/>
    <property type="evidence" value="ECO:0007669"/>
    <property type="project" value="InterPro"/>
</dbReference>
<evidence type="ECO:0008006" key="6">
    <source>
        <dbReference type="Google" id="ProtNLM"/>
    </source>
</evidence>
<dbReference type="EMBL" id="JBGBPQ010000001">
    <property type="protein sequence ID" value="KAL1530192.1"/>
    <property type="molecule type" value="Genomic_DNA"/>
</dbReference>
<dbReference type="InterPro" id="IPR002685">
    <property type="entry name" value="Glyco_trans_15"/>
</dbReference>
<feature type="compositionally biased region" description="Low complexity" evidence="3">
    <location>
        <begin position="313"/>
        <end position="338"/>
    </location>
</feature>
<name>A0AB34KAH3_PRYPA</name>
<dbReference type="SUPFAM" id="SSF51126">
    <property type="entry name" value="Pectin lyase-like"/>
    <property type="match status" value="1"/>
</dbReference>